<accession>A0A2P4R463</accession>
<dbReference type="AlphaFoldDB" id="A0A2P4R463"/>
<proteinExistence type="predicted"/>
<comment type="caution">
    <text evidence="1">The sequence shown here is derived from an EMBL/GenBank/DDBJ whole genome shotgun (WGS) entry which is preliminary data.</text>
</comment>
<reference evidence="1" key="1">
    <citation type="submission" date="2018-01" db="EMBL/GenBank/DDBJ databases">
        <title>Genome sequnecing of Lactobacillus formosensis KACC 18721.</title>
        <authorList>
            <person name="Kim S.-J."/>
            <person name="Heo J."/>
        </authorList>
    </citation>
    <scope>NUCLEOTIDE SEQUENCE</scope>
    <source>
        <strain evidence="1">KACC 18721</strain>
    </source>
</reference>
<evidence type="ECO:0000313" key="1">
    <source>
        <dbReference type="EMBL" id="POH36022.1"/>
    </source>
</evidence>
<organism evidence="1">
    <name type="scientific">Companilactobacillus formosensis</name>
    <dbReference type="NCBI Taxonomy" id="1617889"/>
    <lineage>
        <taxon>Bacteria</taxon>
        <taxon>Bacillati</taxon>
        <taxon>Bacillota</taxon>
        <taxon>Bacilli</taxon>
        <taxon>Lactobacillales</taxon>
        <taxon>Lactobacillaceae</taxon>
        <taxon>Companilactobacillus</taxon>
    </lineage>
</organism>
<protein>
    <submittedName>
        <fullName evidence="1">Uncharacterized protein</fullName>
    </submittedName>
</protein>
<sequence>MIINEVLNSEEINFLEEHISNVNYNRELTSDEFEDFYSKVEDLYTLQGFDESYDLNDIGKAAEPIIDKLAKY</sequence>
<dbReference type="EMBL" id="PPWZ01000090">
    <property type="protein sequence ID" value="POH36022.1"/>
    <property type="molecule type" value="Genomic_DNA"/>
</dbReference>
<name>A0A2P4R463_9LACO</name>
<gene>
    <name evidence="1" type="ORF">C2R26_10525</name>
</gene>